<evidence type="ECO:0000256" key="2">
    <source>
        <dbReference type="ARBA" id="ARBA00022964"/>
    </source>
</evidence>
<geneLocation type="plasmid" evidence="5">
    <name>pCAUL01</name>
</geneLocation>
<organism evidence="5">
    <name type="scientific">Caulobacter sp. (strain K31)</name>
    <dbReference type="NCBI Taxonomy" id="366602"/>
    <lineage>
        <taxon>Bacteria</taxon>
        <taxon>Pseudomonadati</taxon>
        <taxon>Pseudomonadota</taxon>
        <taxon>Alphaproteobacteria</taxon>
        <taxon>Caulobacterales</taxon>
        <taxon>Caulobacteraceae</taxon>
        <taxon>Caulobacter</taxon>
    </lineage>
</organism>
<dbReference type="PANTHER" id="PTHR46332:SF5">
    <property type="entry name" value="ASPARTATE BETA-HYDROXYLASE DOMAIN CONTAINING 2"/>
    <property type="match status" value="1"/>
</dbReference>
<proteinExistence type="inferred from homology"/>
<dbReference type="SUPFAM" id="SSF51197">
    <property type="entry name" value="Clavaminate synthase-like"/>
    <property type="match status" value="1"/>
</dbReference>
<comment type="similarity">
    <text evidence="1">Belongs to the aspartyl/asparaginyl beta-hydroxylase family.</text>
</comment>
<evidence type="ECO:0000313" key="5">
    <source>
        <dbReference type="EMBL" id="ABZ74205.1"/>
    </source>
</evidence>
<evidence type="ECO:0000256" key="3">
    <source>
        <dbReference type="ARBA" id="ARBA00023002"/>
    </source>
</evidence>
<protein>
    <submittedName>
        <fullName evidence="5">Aspartyl/Asparaginyl beta-hydroxylase</fullName>
    </submittedName>
</protein>
<gene>
    <name evidence="5" type="ordered locus">Caul_5085</name>
</gene>
<dbReference type="Gene3D" id="2.60.120.330">
    <property type="entry name" value="B-lactam Antibiotic, Isopenicillin N Synthase, Chain"/>
    <property type="match status" value="1"/>
</dbReference>
<accession>B0T930</accession>
<dbReference type="KEGG" id="cak:Caul_5085"/>
<dbReference type="HOGENOM" id="CLU_071783_0_0_5"/>
<keyword evidence="5" id="KW-0614">Plasmid</keyword>
<sequence length="256" mass="28411">MTPSPVTDEASANPRRPLIVRIGKKLRPWFNGVIARSSLVPNDPVLDPALFDWTATLTSAWPVIRAEAEGVLRHRDAVPPLHAISPDQARIAGDGQWKSFFLYGFGYRAEGNCQRAPRTAAALQAVPGLNAAFFSILAPGARIPRHKGVSKGLLTFHLGLIVPDAAEQCRMQVEDRTVHWGEGQCLVFDDSQHHEVWNDTDQTRVILLVQFARPARLPGKILSNLFLGAVRRTAFVQEALRNLDAWEDAYRRAEQA</sequence>
<evidence type="ECO:0000259" key="4">
    <source>
        <dbReference type="Pfam" id="PF05118"/>
    </source>
</evidence>
<dbReference type="Pfam" id="PF05118">
    <property type="entry name" value="Asp_Arg_Hydrox"/>
    <property type="match status" value="1"/>
</dbReference>
<dbReference type="InterPro" id="IPR051821">
    <property type="entry name" value="Asp/Asn_beta-hydroxylase"/>
</dbReference>
<dbReference type="AlphaFoldDB" id="B0T930"/>
<dbReference type="PANTHER" id="PTHR46332">
    <property type="entry name" value="ASPARTATE BETA-HYDROXYLASE DOMAIN-CONTAINING PROTEIN 2"/>
    <property type="match status" value="1"/>
</dbReference>
<keyword evidence="3" id="KW-0560">Oxidoreductase</keyword>
<name>B0T930_CAUSK</name>
<dbReference type="GO" id="GO:0051213">
    <property type="term" value="F:dioxygenase activity"/>
    <property type="evidence" value="ECO:0007669"/>
    <property type="project" value="UniProtKB-KW"/>
</dbReference>
<dbReference type="OrthoDB" id="21665at2"/>
<evidence type="ECO:0000256" key="1">
    <source>
        <dbReference type="ARBA" id="ARBA00007730"/>
    </source>
</evidence>
<keyword evidence="2" id="KW-0223">Dioxygenase</keyword>
<dbReference type="EMBL" id="CP000928">
    <property type="protein sequence ID" value="ABZ74205.1"/>
    <property type="molecule type" value="Genomic_DNA"/>
</dbReference>
<feature type="domain" description="Aspartyl/asparaginy/proline hydroxylase" evidence="4">
    <location>
        <begin position="59"/>
        <end position="214"/>
    </location>
</feature>
<reference evidence="5" key="1">
    <citation type="submission" date="2008-01" db="EMBL/GenBank/DDBJ databases">
        <title>Complete sequence of plasmid1 pCAUL01 of Caulobacter sp. K31.</title>
        <authorList>
            <consortium name="US DOE Joint Genome Institute"/>
            <person name="Copeland A."/>
            <person name="Lucas S."/>
            <person name="Lapidus A."/>
            <person name="Barry K."/>
            <person name="Glavina del Rio T."/>
            <person name="Dalin E."/>
            <person name="Tice H."/>
            <person name="Pitluck S."/>
            <person name="Bruce D."/>
            <person name="Goodwin L."/>
            <person name="Thompson L.S."/>
            <person name="Brettin T."/>
            <person name="Detter J.C."/>
            <person name="Han C."/>
            <person name="Schmutz J."/>
            <person name="Larimer F."/>
            <person name="Land M."/>
            <person name="Hauser L."/>
            <person name="Kyrpides N."/>
            <person name="Kim E."/>
            <person name="Stephens C."/>
            <person name="Richardson P."/>
        </authorList>
    </citation>
    <scope>NUCLEOTIDE SEQUENCE [LARGE SCALE GENOMIC DNA]</scope>
    <source>
        <strain evidence="5">K31</strain>
        <plasmid evidence="5">pCAUL01</plasmid>
    </source>
</reference>
<dbReference type="InterPro" id="IPR007803">
    <property type="entry name" value="Asp/Arg/Pro-Hydrxlase"/>
</dbReference>
<dbReference type="InterPro" id="IPR027443">
    <property type="entry name" value="IPNS-like_sf"/>
</dbReference>
<dbReference type="GO" id="GO:0016020">
    <property type="term" value="C:membrane"/>
    <property type="evidence" value="ECO:0007669"/>
    <property type="project" value="TreeGrafter"/>
</dbReference>